<protein>
    <submittedName>
        <fullName evidence="2">Uncharacterized protein</fullName>
    </submittedName>
</protein>
<sequence length="95" mass="10026">MRPALQSPTLGLAIVLRPADCFCGLGPSSGCPPPTHNRDGAPGNQAQESGALGNYGLEPAGTATGCKNRRRRWHTKSQPGHGEQRLVGTAARRRQ</sequence>
<proteinExistence type="predicted"/>
<reference evidence="2 3" key="1">
    <citation type="submission" date="2019-03" db="EMBL/GenBank/DDBJ databases">
        <title>First draft genome of Liparis tanakae, snailfish: a comprehensive survey of snailfish specific genes.</title>
        <authorList>
            <person name="Kim W."/>
            <person name="Song I."/>
            <person name="Jeong J.-H."/>
            <person name="Kim D."/>
            <person name="Kim S."/>
            <person name="Ryu S."/>
            <person name="Song J.Y."/>
            <person name="Lee S.K."/>
        </authorList>
    </citation>
    <scope>NUCLEOTIDE SEQUENCE [LARGE SCALE GENOMIC DNA]</scope>
    <source>
        <tissue evidence="2">Muscle</tissue>
    </source>
</reference>
<organism evidence="2 3">
    <name type="scientific">Liparis tanakae</name>
    <name type="common">Tanaka's snailfish</name>
    <dbReference type="NCBI Taxonomy" id="230148"/>
    <lineage>
        <taxon>Eukaryota</taxon>
        <taxon>Metazoa</taxon>
        <taxon>Chordata</taxon>
        <taxon>Craniata</taxon>
        <taxon>Vertebrata</taxon>
        <taxon>Euteleostomi</taxon>
        <taxon>Actinopterygii</taxon>
        <taxon>Neopterygii</taxon>
        <taxon>Teleostei</taxon>
        <taxon>Neoteleostei</taxon>
        <taxon>Acanthomorphata</taxon>
        <taxon>Eupercaria</taxon>
        <taxon>Perciformes</taxon>
        <taxon>Cottioidei</taxon>
        <taxon>Cottales</taxon>
        <taxon>Liparidae</taxon>
        <taxon>Liparis</taxon>
    </lineage>
</organism>
<feature type="region of interest" description="Disordered" evidence="1">
    <location>
        <begin position="29"/>
        <end position="95"/>
    </location>
</feature>
<evidence type="ECO:0000313" key="2">
    <source>
        <dbReference type="EMBL" id="TNN35506.1"/>
    </source>
</evidence>
<evidence type="ECO:0000256" key="1">
    <source>
        <dbReference type="SAM" id="MobiDB-lite"/>
    </source>
</evidence>
<accession>A0A4Z2F2Q2</accession>
<keyword evidence="3" id="KW-1185">Reference proteome</keyword>
<gene>
    <name evidence="2" type="ORF">EYF80_054329</name>
</gene>
<dbReference type="Proteomes" id="UP000314294">
    <property type="component" value="Unassembled WGS sequence"/>
</dbReference>
<dbReference type="AlphaFoldDB" id="A0A4Z2F2Q2"/>
<dbReference type="EMBL" id="SRLO01001757">
    <property type="protein sequence ID" value="TNN35506.1"/>
    <property type="molecule type" value="Genomic_DNA"/>
</dbReference>
<name>A0A4Z2F2Q2_9TELE</name>
<comment type="caution">
    <text evidence="2">The sequence shown here is derived from an EMBL/GenBank/DDBJ whole genome shotgun (WGS) entry which is preliminary data.</text>
</comment>
<evidence type="ECO:0000313" key="3">
    <source>
        <dbReference type="Proteomes" id="UP000314294"/>
    </source>
</evidence>